<keyword evidence="1" id="KW-0732">Signal</keyword>
<accession>A0A0A8K6M9</accession>
<proteinExistence type="predicted"/>
<gene>
    <name evidence="2" type="ORF">GL4_3177</name>
</gene>
<dbReference type="AlphaFoldDB" id="A0A0A8K6M9"/>
<sequence length="86" mass="8961">MRARAFAAIVLLASAGHPGPASASAADGELCLGAAEKVDGGQTLSAEEIEEARGACGRAITATASIFQKYQFEEAYFAVTGERYKY</sequence>
<evidence type="ECO:0000313" key="3">
    <source>
        <dbReference type="Proteomes" id="UP000031643"/>
    </source>
</evidence>
<reference evidence="2 3" key="1">
    <citation type="submission" date="2014-09" db="EMBL/GenBank/DDBJ databases">
        <title>Genome sequencing of Methyloceanibacter caenitepidi Gela4.</title>
        <authorList>
            <person name="Takeuchi M."/>
            <person name="Susumu S."/>
            <person name="Kamagata Y."/>
            <person name="Oshima K."/>
            <person name="Hattori M."/>
            <person name="Iwasaki W."/>
        </authorList>
    </citation>
    <scope>NUCLEOTIDE SEQUENCE [LARGE SCALE GENOMIC DNA]</scope>
    <source>
        <strain evidence="2 3">Gela4</strain>
    </source>
</reference>
<evidence type="ECO:0008006" key="4">
    <source>
        <dbReference type="Google" id="ProtNLM"/>
    </source>
</evidence>
<dbReference type="EMBL" id="AP014648">
    <property type="protein sequence ID" value="BAQ18608.1"/>
    <property type="molecule type" value="Genomic_DNA"/>
</dbReference>
<feature type="signal peptide" evidence="1">
    <location>
        <begin position="1"/>
        <end position="23"/>
    </location>
</feature>
<dbReference type="OrthoDB" id="8456623at2"/>
<organism evidence="2 3">
    <name type="scientific">Methyloceanibacter caenitepidi</name>
    <dbReference type="NCBI Taxonomy" id="1384459"/>
    <lineage>
        <taxon>Bacteria</taxon>
        <taxon>Pseudomonadati</taxon>
        <taxon>Pseudomonadota</taxon>
        <taxon>Alphaproteobacteria</taxon>
        <taxon>Hyphomicrobiales</taxon>
        <taxon>Hyphomicrobiaceae</taxon>
        <taxon>Methyloceanibacter</taxon>
    </lineage>
</organism>
<feature type="chain" id="PRO_5002054558" description="YARHG domain-containing protein" evidence="1">
    <location>
        <begin position="24"/>
        <end position="86"/>
    </location>
</feature>
<name>A0A0A8K6M9_9HYPH</name>
<dbReference type="HOGENOM" id="CLU_2494299_0_0_5"/>
<protein>
    <recommendedName>
        <fullName evidence="4">YARHG domain-containing protein</fullName>
    </recommendedName>
</protein>
<dbReference type="KEGG" id="mcg:GL4_3177"/>
<dbReference type="RefSeq" id="WP_045368847.1">
    <property type="nucleotide sequence ID" value="NZ_AP014648.1"/>
</dbReference>
<evidence type="ECO:0000256" key="1">
    <source>
        <dbReference type="SAM" id="SignalP"/>
    </source>
</evidence>
<dbReference type="Proteomes" id="UP000031643">
    <property type="component" value="Chromosome"/>
</dbReference>
<evidence type="ECO:0000313" key="2">
    <source>
        <dbReference type="EMBL" id="BAQ18608.1"/>
    </source>
</evidence>
<keyword evidence="3" id="KW-1185">Reference proteome</keyword>